<keyword evidence="5" id="KW-1185">Reference proteome</keyword>
<dbReference type="Pfam" id="PF02342">
    <property type="entry name" value="TerD"/>
    <property type="match status" value="1"/>
</dbReference>
<evidence type="ECO:0000256" key="2">
    <source>
        <dbReference type="SAM" id="MobiDB-lite"/>
    </source>
</evidence>
<dbReference type="KEGG" id="fra:Francci3_1508"/>
<reference evidence="4 5" key="1">
    <citation type="journal article" date="2007" name="Genome Res.">
        <title>Genome characteristics of facultatively symbiotic Frankia sp. strains reflect host range and host plant biogeography.</title>
        <authorList>
            <person name="Normand P."/>
            <person name="Lapierre P."/>
            <person name="Tisa L.S."/>
            <person name="Gogarten J.P."/>
            <person name="Alloisio N."/>
            <person name="Bagnarol E."/>
            <person name="Bassi C.A."/>
            <person name="Berry A.M."/>
            <person name="Bickhart D.M."/>
            <person name="Choisne N."/>
            <person name="Couloux A."/>
            <person name="Cournoyer B."/>
            <person name="Cruveiller S."/>
            <person name="Daubin V."/>
            <person name="Demange N."/>
            <person name="Francino M.P."/>
            <person name="Goltsman E."/>
            <person name="Huang Y."/>
            <person name="Kopp O.R."/>
            <person name="Labarre L."/>
            <person name="Lapidus A."/>
            <person name="Lavire C."/>
            <person name="Marechal J."/>
            <person name="Martinez M."/>
            <person name="Mastronunzio J.E."/>
            <person name="Mullin B.C."/>
            <person name="Niemann J."/>
            <person name="Pujic P."/>
            <person name="Rawnsley T."/>
            <person name="Rouy Z."/>
            <person name="Schenowitz C."/>
            <person name="Sellstedt A."/>
            <person name="Tavares F."/>
            <person name="Tomkins J.P."/>
            <person name="Vallenet D."/>
            <person name="Valverde C."/>
            <person name="Wall L.G."/>
            <person name="Wang Y."/>
            <person name="Medigue C."/>
            <person name="Benson D.R."/>
        </authorList>
    </citation>
    <scope>NUCLEOTIDE SEQUENCE [LARGE SCALE GENOMIC DNA]</scope>
    <source>
        <strain evidence="5">DSM 45818 / CECT 9043 / CcI3</strain>
    </source>
</reference>
<dbReference type="HOGENOM" id="CLU_055120_2_0_11"/>
<evidence type="ECO:0000313" key="4">
    <source>
        <dbReference type="EMBL" id="ABD10884.1"/>
    </source>
</evidence>
<name>Q2JCV8_FRACC</name>
<sequence length="218" mass="23570">MCLGSHVSRTSHRPGPPGRRTSWDRRTVGIDVVKGGSVALTGATDGLTHITVGLGWDPNAPGSEEFDLDASAIALQADGRAPNRSYFIYYNNLSSPRGEIVHRGDNLTGEGAGDDEQIEVRLDLLSSAITRIVFPVSIHNADYRHQSFGDVTDAYIRVVNASTDDELVRYDLTTAAARDTSMLFGELYRDQDGWRFRALGQGGVSGLAAIARSYGLDV</sequence>
<dbReference type="eggNOG" id="COG2310">
    <property type="taxonomic scope" value="Bacteria"/>
</dbReference>
<evidence type="ECO:0000313" key="5">
    <source>
        <dbReference type="Proteomes" id="UP000001937"/>
    </source>
</evidence>
<gene>
    <name evidence="4" type="ordered locus">Francci3_1508</name>
</gene>
<evidence type="ECO:0000259" key="3">
    <source>
        <dbReference type="Pfam" id="PF02342"/>
    </source>
</evidence>
<dbReference type="EMBL" id="CP000249">
    <property type="protein sequence ID" value="ABD10884.1"/>
    <property type="molecule type" value="Genomic_DNA"/>
</dbReference>
<dbReference type="STRING" id="106370.Francci3_1508"/>
<dbReference type="InterPro" id="IPR051324">
    <property type="entry name" value="Stress/Tellurium_Resist"/>
</dbReference>
<proteinExistence type="inferred from homology"/>
<feature type="domain" description="TerD" evidence="3">
    <location>
        <begin position="30"/>
        <end position="214"/>
    </location>
</feature>
<dbReference type="Gene3D" id="2.60.60.30">
    <property type="entry name" value="sav2460 like domains"/>
    <property type="match status" value="1"/>
</dbReference>
<dbReference type="PhylomeDB" id="Q2JCV8"/>
<accession>Q2JCV8</accession>
<dbReference type="CDD" id="cd06974">
    <property type="entry name" value="TerD_like"/>
    <property type="match status" value="1"/>
</dbReference>
<organism evidence="4 5">
    <name type="scientific">Frankia casuarinae (strain DSM 45818 / CECT 9043 / HFP020203 / CcI3)</name>
    <dbReference type="NCBI Taxonomy" id="106370"/>
    <lineage>
        <taxon>Bacteria</taxon>
        <taxon>Bacillati</taxon>
        <taxon>Actinomycetota</taxon>
        <taxon>Actinomycetes</taxon>
        <taxon>Frankiales</taxon>
        <taxon>Frankiaceae</taxon>
        <taxon>Frankia</taxon>
    </lineage>
</organism>
<feature type="region of interest" description="Disordered" evidence="2">
    <location>
        <begin position="1"/>
        <end position="23"/>
    </location>
</feature>
<dbReference type="PANTHER" id="PTHR32097">
    <property type="entry name" value="CAMP-BINDING PROTEIN 1-RELATED"/>
    <property type="match status" value="1"/>
</dbReference>
<dbReference type="InterPro" id="IPR003325">
    <property type="entry name" value="TerD"/>
</dbReference>
<evidence type="ECO:0000256" key="1">
    <source>
        <dbReference type="ARBA" id="ARBA00008775"/>
    </source>
</evidence>
<comment type="similarity">
    <text evidence="1">Belongs to the CAPAB/TerDEXZ family.</text>
</comment>
<dbReference type="PANTHER" id="PTHR32097:SF4">
    <property type="entry name" value="GENERAL STRESS PROTEIN 16U"/>
    <property type="match status" value="1"/>
</dbReference>
<dbReference type="Proteomes" id="UP000001937">
    <property type="component" value="Chromosome"/>
</dbReference>
<dbReference type="AlphaFoldDB" id="Q2JCV8"/>
<protein>
    <submittedName>
        <fullName evidence="4">Stress protein</fullName>
    </submittedName>
</protein>